<dbReference type="PANTHER" id="PTHR11739:SF4">
    <property type="entry name" value="CITRATE SYNTHASE, PEROXISOMAL"/>
    <property type="match status" value="1"/>
</dbReference>
<proteinExistence type="inferred from homology"/>
<dbReference type="NCBIfam" id="NF004868">
    <property type="entry name" value="PRK06224.1-5"/>
    <property type="match status" value="1"/>
</dbReference>
<evidence type="ECO:0000256" key="3">
    <source>
        <dbReference type="ARBA" id="ARBA00012972"/>
    </source>
</evidence>
<dbReference type="CDD" id="cd06100">
    <property type="entry name" value="CCL_ACL-C"/>
    <property type="match status" value="1"/>
</dbReference>
<dbReference type="InterPro" id="IPR016142">
    <property type="entry name" value="Citrate_synth-like_lrg_a-sub"/>
</dbReference>
<dbReference type="EC" id="2.3.3.16" evidence="3"/>
<sequence length="257" mass="27579">MAKRKQLRTDISWSTEDTITIKGLDLCRDIMGKVSLGDMAFLELTDRLPDERESRVFNALAVILVEHGMTPSAIVTRMTICGAPEAMQAAVAAGLNGLGSVFVGSMENAARLLQTALPDPAAEVDIAALARQIVEQERSSGRTIPGIGHHIHKPVDPRAPRLFDIAEENGFSGPYVALMKAVADEAGRQLGKSLPVNATGAIAAVASELQIPWDIVRGIGVMARAIGLVAHVLEELRDPMAREIKAMVEEQATAHHR</sequence>
<dbReference type="Pfam" id="PF00285">
    <property type="entry name" value="Citrate_synt"/>
    <property type="match status" value="1"/>
</dbReference>
<dbReference type="InterPro" id="IPR016143">
    <property type="entry name" value="Citrate_synth-like_sm_a-sub"/>
</dbReference>
<dbReference type="RefSeq" id="WP_014752100.1">
    <property type="nucleotide sequence ID" value="NC_017964.1"/>
</dbReference>
<evidence type="ECO:0000313" key="6">
    <source>
        <dbReference type="Proteomes" id="UP000005267"/>
    </source>
</evidence>
<gene>
    <name evidence="5" type="ordered locus">TKWG_21640</name>
</gene>
<accession>I3UG71</accession>
<dbReference type="EMBL" id="CP003555">
    <property type="protein sequence ID" value="AFK64009.1"/>
    <property type="molecule type" value="Genomic_DNA"/>
</dbReference>
<keyword evidence="6" id="KW-1185">Reference proteome</keyword>
<comment type="similarity">
    <text evidence="2">Belongs to the citrate synthase family.</text>
</comment>
<dbReference type="Proteomes" id="UP000005267">
    <property type="component" value="Chromosome"/>
</dbReference>
<dbReference type="UniPathway" id="UPA00223">
    <property type="reaction ID" value="UER00717"/>
</dbReference>
<dbReference type="PANTHER" id="PTHR11739">
    <property type="entry name" value="CITRATE SYNTHASE"/>
    <property type="match status" value="1"/>
</dbReference>
<dbReference type="GO" id="GO:0006099">
    <property type="term" value="P:tricarboxylic acid cycle"/>
    <property type="evidence" value="ECO:0007669"/>
    <property type="project" value="UniProtKB-UniPathway"/>
</dbReference>
<reference evidence="5 6" key="1">
    <citation type="journal article" date="2011" name="J. Bacteriol.">
        <title>Whole-genome shotgun sequencing of the sulfur-oxidizing chemoautotroph Tetrathiobacter kashmirensis.</title>
        <authorList>
            <person name="Ghosh W."/>
            <person name="George A."/>
            <person name="Agarwal A."/>
            <person name="Raj P."/>
            <person name="Alam M."/>
            <person name="Pyne P."/>
            <person name="Das Gupta S.K."/>
        </authorList>
    </citation>
    <scope>NUCLEOTIDE SEQUENCE [LARGE SCALE GENOMIC DNA]</scope>
    <source>
        <strain evidence="5 6">WT001</strain>
    </source>
</reference>
<name>I3UG71_ADVKW</name>
<evidence type="ECO:0000256" key="4">
    <source>
        <dbReference type="ARBA" id="ARBA00022679"/>
    </source>
</evidence>
<dbReference type="SUPFAM" id="SSF48256">
    <property type="entry name" value="Citrate synthase"/>
    <property type="match status" value="1"/>
</dbReference>
<protein>
    <recommendedName>
        <fullName evidence="3">citrate synthase (unknown stereospecificity)</fullName>
        <ecNumber evidence="3">2.3.3.16</ecNumber>
    </recommendedName>
</protein>
<keyword evidence="4" id="KW-0808">Transferase</keyword>
<dbReference type="STRING" id="1036672.TKWG_21640"/>
<dbReference type="KEGG" id="aka:TKWG_21640"/>
<dbReference type="HOGENOM" id="CLU_070533_1_0_4"/>
<dbReference type="InterPro" id="IPR036969">
    <property type="entry name" value="Citrate_synthase_sf"/>
</dbReference>
<reference evidence="6" key="2">
    <citation type="journal article" date="2013" name="PLoS ONE">
        <title>Genome implosion elicits host-confinement in Alcaligenaceae: evidence from the comparative genomics of Tetrathiobacter kashmirensis, a pathogen in the making.</title>
        <authorList>
            <person name="Ghosh W."/>
            <person name="Alam M."/>
            <person name="Roy C."/>
            <person name="Pyne P."/>
            <person name="George A."/>
            <person name="Chakraborty R."/>
            <person name="Majumder S."/>
            <person name="Agarwal A."/>
            <person name="Chakraborty S."/>
            <person name="Majumdar S."/>
            <person name="Gupta S.K."/>
        </authorList>
    </citation>
    <scope>NUCLEOTIDE SEQUENCE [LARGE SCALE GENOMIC DNA]</scope>
    <source>
        <strain evidence="6">WT001</strain>
    </source>
</reference>
<evidence type="ECO:0000256" key="1">
    <source>
        <dbReference type="ARBA" id="ARBA00004751"/>
    </source>
</evidence>
<organism evidence="5 6">
    <name type="scientific">Advenella kashmirensis (strain DSM 17095 / LMG 22695 / WT001)</name>
    <name type="common">Tetrathiobacter kashmirensis</name>
    <dbReference type="NCBI Taxonomy" id="1036672"/>
    <lineage>
        <taxon>Bacteria</taxon>
        <taxon>Pseudomonadati</taxon>
        <taxon>Pseudomonadota</taxon>
        <taxon>Betaproteobacteria</taxon>
        <taxon>Burkholderiales</taxon>
        <taxon>Alcaligenaceae</taxon>
    </lineage>
</organism>
<dbReference type="GO" id="GO:0005975">
    <property type="term" value="P:carbohydrate metabolic process"/>
    <property type="evidence" value="ECO:0007669"/>
    <property type="project" value="TreeGrafter"/>
</dbReference>
<dbReference type="AlphaFoldDB" id="I3UG71"/>
<evidence type="ECO:0000313" key="5">
    <source>
        <dbReference type="EMBL" id="AFK64009.1"/>
    </source>
</evidence>
<dbReference type="Gene3D" id="1.10.230.10">
    <property type="entry name" value="Cytochrome P450-Terp, domain 2"/>
    <property type="match status" value="1"/>
</dbReference>
<dbReference type="OrthoDB" id="3284791at2"/>
<comment type="pathway">
    <text evidence="1">Carbohydrate metabolism; tricarboxylic acid cycle; isocitrate from oxaloacetate: step 1/2.</text>
</comment>
<dbReference type="GO" id="GO:0036440">
    <property type="term" value="F:citrate synthase activity"/>
    <property type="evidence" value="ECO:0007669"/>
    <property type="project" value="UniProtKB-EC"/>
</dbReference>
<dbReference type="Gene3D" id="1.10.580.10">
    <property type="entry name" value="Citrate Synthase, domain 1"/>
    <property type="match status" value="1"/>
</dbReference>
<dbReference type="GO" id="GO:0005829">
    <property type="term" value="C:cytosol"/>
    <property type="evidence" value="ECO:0007669"/>
    <property type="project" value="TreeGrafter"/>
</dbReference>
<dbReference type="InterPro" id="IPR002020">
    <property type="entry name" value="Citrate_synthase"/>
</dbReference>
<evidence type="ECO:0000256" key="2">
    <source>
        <dbReference type="ARBA" id="ARBA00010566"/>
    </source>
</evidence>